<dbReference type="SMART" id="SM00856">
    <property type="entry name" value="PMEI"/>
    <property type="match status" value="1"/>
</dbReference>
<dbReference type="InterPro" id="IPR006501">
    <property type="entry name" value="Pectinesterase_inhib_dom"/>
</dbReference>
<evidence type="ECO:0000259" key="3">
    <source>
        <dbReference type="SMART" id="SM00856"/>
    </source>
</evidence>
<evidence type="ECO:0000256" key="1">
    <source>
        <dbReference type="ARBA" id="ARBA00022729"/>
    </source>
</evidence>
<comment type="caution">
    <text evidence="4">The sequence shown here is derived from an EMBL/GenBank/DDBJ whole genome shotgun (WGS) entry which is preliminary data.</text>
</comment>
<feature type="signal peptide" evidence="2">
    <location>
        <begin position="1"/>
        <end position="26"/>
    </location>
</feature>
<dbReference type="CDD" id="cd15798">
    <property type="entry name" value="PMEI-like_3"/>
    <property type="match status" value="1"/>
</dbReference>
<proteinExistence type="predicted"/>
<dbReference type="Gene3D" id="1.20.140.40">
    <property type="entry name" value="Invertase/pectin methylesterase inhibitor family protein"/>
    <property type="match status" value="1"/>
</dbReference>
<protein>
    <recommendedName>
        <fullName evidence="3">Pectinesterase inhibitor domain-containing protein</fullName>
    </recommendedName>
</protein>
<accession>A0A833QSE3</accession>
<gene>
    <name evidence="4" type="ORF">FCM35_KLT02012</name>
</gene>
<evidence type="ECO:0000313" key="5">
    <source>
        <dbReference type="Proteomes" id="UP000623129"/>
    </source>
</evidence>
<sequence>MASVPFSFSLLLVSFLISWSMATASADQNSSSFIRTSCSRTLYPDLCYSSLSPYKRQVGDNPVMLARFAMNVTIGSLKPLSTYIDSVLQRSAADPSSGALKDCKELIGDAIDLVRKSEKEITGLEVMVGSQVKWRIGNAQTWLSAGMTNEGTCVNGFEETGSGGSGEDVEMEVRQKITRAKQLTSNALALVNSLLNSY</sequence>
<keyword evidence="5" id="KW-1185">Reference proteome</keyword>
<dbReference type="SUPFAM" id="SSF101148">
    <property type="entry name" value="Plant invertase/pectin methylesterase inhibitor"/>
    <property type="match status" value="1"/>
</dbReference>
<dbReference type="AlphaFoldDB" id="A0A833QSE3"/>
<feature type="chain" id="PRO_5032790214" description="Pectinesterase inhibitor domain-containing protein" evidence="2">
    <location>
        <begin position="27"/>
        <end position="198"/>
    </location>
</feature>
<organism evidence="4 5">
    <name type="scientific">Carex littledalei</name>
    <dbReference type="NCBI Taxonomy" id="544730"/>
    <lineage>
        <taxon>Eukaryota</taxon>
        <taxon>Viridiplantae</taxon>
        <taxon>Streptophyta</taxon>
        <taxon>Embryophyta</taxon>
        <taxon>Tracheophyta</taxon>
        <taxon>Spermatophyta</taxon>
        <taxon>Magnoliopsida</taxon>
        <taxon>Liliopsida</taxon>
        <taxon>Poales</taxon>
        <taxon>Cyperaceae</taxon>
        <taxon>Cyperoideae</taxon>
        <taxon>Cariceae</taxon>
        <taxon>Carex</taxon>
        <taxon>Carex subgen. Euthyceras</taxon>
    </lineage>
</organism>
<evidence type="ECO:0000313" key="4">
    <source>
        <dbReference type="EMBL" id="KAF3332435.1"/>
    </source>
</evidence>
<keyword evidence="1 2" id="KW-0732">Signal</keyword>
<dbReference type="InterPro" id="IPR051955">
    <property type="entry name" value="PME_Inhibitor"/>
</dbReference>
<reference evidence="4" key="1">
    <citation type="submission" date="2020-01" db="EMBL/GenBank/DDBJ databases">
        <title>Genome sequence of Kobresia littledalei, the first chromosome-level genome in the family Cyperaceae.</title>
        <authorList>
            <person name="Qu G."/>
        </authorList>
    </citation>
    <scope>NUCLEOTIDE SEQUENCE</scope>
    <source>
        <strain evidence="4">C.B.Clarke</strain>
        <tissue evidence="4">Leaf</tissue>
    </source>
</reference>
<dbReference type="Proteomes" id="UP000623129">
    <property type="component" value="Unassembled WGS sequence"/>
</dbReference>
<dbReference type="NCBIfam" id="TIGR01614">
    <property type="entry name" value="PME_inhib"/>
    <property type="match status" value="1"/>
</dbReference>
<dbReference type="InterPro" id="IPR035513">
    <property type="entry name" value="Invertase/methylesterase_inhib"/>
</dbReference>
<dbReference type="PANTHER" id="PTHR31080:SF64">
    <property type="entry name" value="PLANT INVERTASE_PECTIN METHYLESTERASE INHIBITOR SUPERFAMILY PROTEIN"/>
    <property type="match status" value="1"/>
</dbReference>
<evidence type="ECO:0000256" key="2">
    <source>
        <dbReference type="SAM" id="SignalP"/>
    </source>
</evidence>
<dbReference type="Pfam" id="PF04043">
    <property type="entry name" value="PMEI"/>
    <property type="match status" value="1"/>
</dbReference>
<dbReference type="GO" id="GO:0004857">
    <property type="term" value="F:enzyme inhibitor activity"/>
    <property type="evidence" value="ECO:0007669"/>
    <property type="project" value="InterPro"/>
</dbReference>
<feature type="domain" description="Pectinesterase inhibitor" evidence="3">
    <location>
        <begin position="29"/>
        <end position="190"/>
    </location>
</feature>
<dbReference type="EMBL" id="SWLB01000011">
    <property type="protein sequence ID" value="KAF3332435.1"/>
    <property type="molecule type" value="Genomic_DNA"/>
</dbReference>
<dbReference type="OrthoDB" id="1430376at2759"/>
<name>A0A833QSE3_9POAL</name>
<dbReference type="PANTHER" id="PTHR31080">
    <property type="entry name" value="PECTINESTERASE INHIBITOR-LIKE"/>
    <property type="match status" value="1"/>
</dbReference>